<reference evidence="1 2" key="1">
    <citation type="submission" date="2018-01" db="EMBL/GenBank/DDBJ databases">
        <authorList>
            <person name="Gaut B.S."/>
            <person name="Morton B.R."/>
            <person name="Clegg M.T."/>
            <person name="Duvall M.R."/>
        </authorList>
    </citation>
    <scope>NUCLEOTIDE SEQUENCE [LARGE SCALE GENOMIC DNA]</scope>
    <source>
        <strain evidence="1">Cupriavidus taiwanensis cmp 52</strain>
    </source>
</reference>
<evidence type="ECO:0008006" key="3">
    <source>
        <dbReference type="Google" id="ProtNLM"/>
    </source>
</evidence>
<dbReference type="Proteomes" id="UP000256805">
    <property type="component" value="Unassembled WGS sequence"/>
</dbReference>
<gene>
    <name evidence="1" type="ORF">CBM2634_A90013</name>
</gene>
<dbReference type="AlphaFoldDB" id="A0A375J4K8"/>
<dbReference type="EMBL" id="OVTA01000031">
    <property type="protein sequence ID" value="SPR99511.1"/>
    <property type="molecule type" value="Genomic_DNA"/>
</dbReference>
<evidence type="ECO:0000313" key="1">
    <source>
        <dbReference type="EMBL" id="SPR99511.1"/>
    </source>
</evidence>
<organism evidence="1 2">
    <name type="scientific">Cupriavidus taiwanensis</name>
    <dbReference type="NCBI Taxonomy" id="164546"/>
    <lineage>
        <taxon>Bacteria</taxon>
        <taxon>Pseudomonadati</taxon>
        <taxon>Pseudomonadota</taxon>
        <taxon>Betaproteobacteria</taxon>
        <taxon>Burkholderiales</taxon>
        <taxon>Burkholderiaceae</taxon>
        <taxon>Cupriavidus</taxon>
    </lineage>
</organism>
<name>A0A375J4K8_9BURK</name>
<dbReference type="InterPro" id="IPR018691">
    <property type="entry name" value="DUF2188"/>
</dbReference>
<accession>A0A375J4K8</accession>
<dbReference type="RefSeq" id="WP_116382318.1">
    <property type="nucleotide sequence ID" value="NZ_LS483233.1"/>
</dbReference>
<protein>
    <recommendedName>
        <fullName evidence="3">DUF2188 domain-containing protein</fullName>
    </recommendedName>
</protein>
<sequence length="71" mass="7514">MHNVHVIASGSGWTVEHAGGGDGTTFPGQEEAISAGAAQAKREHVDLLIHDVDGELTERRSYASAQCDLKK</sequence>
<dbReference type="Pfam" id="PF09954">
    <property type="entry name" value="DUF2188"/>
    <property type="match status" value="1"/>
</dbReference>
<evidence type="ECO:0000313" key="2">
    <source>
        <dbReference type="Proteomes" id="UP000256805"/>
    </source>
</evidence>
<proteinExistence type="predicted"/>